<sequence length="496" mass="53193">MPHSAAMATVVVLGFPVLARAVVRVRDVTQAAPCLPNYDWLDSKQALSPCQLMAAVSAPCFQGGYNVSPLTANSHYDPPIGQDVTRCTCSWAAYNLNGACTACQGQTGSINTWPSYKEHCDGYISNTTYWPSDILIAANRTIPAYAGTNPNQWPDQRFDIAQAKQIAEKNQPDLTSDSVPTTTPTDNANHKPPIGAIAGGVVGGVVLLAGLGVLLWICKRRRRSRAGVQLLSPSREAPHNRNESDDFQTKRARAFHSSSSFYSSFNPSPAPSPPPMSPAQTMYTYEGSMQTFSQFGAASAYTTPPQGTSPSHGGHVMSPAPAIQITAPGPADHIQPYTLRDCDTDPVSLAHRRKAGEFALDRDSNGTQRLEGVVEENPHPEGQVQPTTQPPAYSPYPSPSETASSHDVAAARREMHGHGHRPSGYPPEKGSQDTQSSYPWTSTNSGGISDSTITTNTPDRGQSRTESETQNPRPAAPVNRYHSMRSVGSEDGPDIA</sequence>
<dbReference type="EMBL" id="JBAHYK010000455">
    <property type="protein sequence ID" value="KAL0573843.1"/>
    <property type="molecule type" value="Genomic_DNA"/>
</dbReference>
<evidence type="ECO:0000313" key="4">
    <source>
        <dbReference type="EMBL" id="KAL0573843.1"/>
    </source>
</evidence>
<feature type="compositionally biased region" description="Low complexity" evidence="1">
    <location>
        <begin position="172"/>
        <end position="186"/>
    </location>
</feature>
<feature type="signal peptide" evidence="3">
    <location>
        <begin position="1"/>
        <end position="21"/>
    </location>
</feature>
<gene>
    <name evidence="4" type="ORF">V5O48_008107</name>
</gene>
<feature type="region of interest" description="Disordered" evidence="1">
    <location>
        <begin position="169"/>
        <end position="191"/>
    </location>
</feature>
<keyword evidence="5" id="KW-1185">Reference proteome</keyword>
<accession>A0ABR3FF87</accession>
<evidence type="ECO:0000256" key="2">
    <source>
        <dbReference type="SAM" id="Phobius"/>
    </source>
</evidence>
<keyword evidence="2" id="KW-0472">Membrane</keyword>
<feature type="compositionally biased region" description="Polar residues" evidence="1">
    <location>
        <begin position="299"/>
        <end position="311"/>
    </location>
</feature>
<feature type="region of interest" description="Disordered" evidence="1">
    <location>
        <begin position="299"/>
        <end position="340"/>
    </location>
</feature>
<evidence type="ECO:0000256" key="1">
    <source>
        <dbReference type="SAM" id="MobiDB-lite"/>
    </source>
</evidence>
<evidence type="ECO:0000256" key="3">
    <source>
        <dbReference type="SAM" id="SignalP"/>
    </source>
</evidence>
<feature type="compositionally biased region" description="Basic and acidic residues" evidence="1">
    <location>
        <begin position="236"/>
        <end position="248"/>
    </location>
</feature>
<feature type="compositionally biased region" description="Pro residues" evidence="1">
    <location>
        <begin position="268"/>
        <end position="277"/>
    </location>
</feature>
<proteinExistence type="predicted"/>
<keyword evidence="2" id="KW-1133">Transmembrane helix</keyword>
<dbReference type="Proteomes" id="UP001465976">
    <property type="component" value="Unassembled WGS sequence"/>
</dbReference>
<keyword evidence="2" id="KW-0812">Transmembrane</keyword>
<evidence type="ECO:0000313" key="5">
    <source>
        <dbReference type="Proteomes" id="UP001465976"/>
    </source>
</evidence>
<feature type="region of interest" description="Disordered" evidence="1">
    <location>
        <begin position="229"/>
        <end position="248"/>
    </location>
</feature>
<organism evidence="4 5">
    <name type="scientific">Marasmius crinis-equi</name>
    <dbReference type="NCBI Taxonomy" id="585013"/>
    <lineage>
        <taxon>Eukaryota</taxon>
        <taxon>Fungi</taxon>
        <taxon>Dikarya</taxon>
        <taxon>Basidiomycota</taxon>
        <taxon>Agaricomycotina</taxon>
        <taxon>Agaricomycetes</taxon>
        <taxon>Agaricomycetidae</taxon>
        <taxon>Agaricales</taxon>
        <taxon>Marasmiineae</taxon>
        <taxon>Marasmiaceae</taxon>
        <taxon>Marasmius</taxon>
    </lineage>
</organism>
<keyword evidence="3" id="KW-0732">Signal</keyword>
<reference evidence="4 5" key="1">
    <citation type="submission" date="2024-02" db="EMBL/GenBank/DDBJ databases">
        <title>A draft genome for the cacao thread blight pathogen Marasmius crinis-equi.</title>
        <authorList>
            <person name="Cohen S.P."/>
            <person name="Baruah I.K."/>
            <person name="Amoako-Attah I."/>
            <person name="Bukari Y."/>
            <person name="Meinhardt L.W."/>
            <person name="Bailey B.A."/>
        </authorList>
    </citation>
    <scope>NUCLEOTIDE SEQUENCE [LARGE SCALE GENOMIC DNA]</scope>
    <source>
        <strain evidence="4 5">GH-76</strain>
    </source>
</reference>
<feature type="compositionally biased region" description="Polar residues" evidence="1">
    <location>
        <begin position="432"/>
        <end position="460"/>
    </location>
</feature>
<name>A0ABR3FF87_9AGAR</name>
<feature type="compositionally biased region" description="Low complexity" evidence="1">
    <location>
        <begin position="258"/>
        <end position="267"/>
    </location>
</feature>
<feature type="compositionally biased region" description="Pro residues" evidence="1">
    <location>
        <begin position="388"/>
        <end position="398"/>
    </location>
</feature>
<comment type="caution">
    <text evidence="4">The sequence shown here is derived from an EMBL/GenBank/DDBJ whole genome shotgun (WGS) entry which is preliminary data.</text>
</comment>
<feature type="chain" id="PRO_5045083886" evidence="3">
    <location>
        <begin position="22"/>
        <end position="496"/>
    </location>
</feature>
<feature type="region of interest" description="Disordered" evidence="1">
    <location>
        <begin position="258"/>
        <end position="281"/>
    </location>
</feature>
<feature type="region of interest" description="Disordered" evidence="1">
    <location>
        <begin position="375"/>
        <end position="496"/>
    </location>
</feature>
<feature type="transmembrane region" description="Helical" evidence="2">
    <location>
        <begin position="194"/>
        <end position="217"/>
    </location>
</feature>
<protein>
    <submittedName>
        <fullName evidence="4">Uncharacterized protein</fullName>
    </submittedName>
</protein>